<dbReference type="InterPro" id="IPR036291">
    <property type="entry name" value="NAD(P)-bd_dom_sf"/>
</dbReference>
<name>A0ABU6F1Y3_9ACTN</name>
<dbReference type="Pfam" id="PF13561">
    <property type="entry name" value="adh_short_C2"/>
    <property type="match status" value="1"/>
</dbReference>
<dbReference type="SUPFAM" id="SSF51735">
    <property type="entry name" value="NAD(P)-binding Rossmann-fold domains"/>
    <property type="match status" value="1"/>
</dbReference>
<dbReference type="InterPro" id="IPR002347">
    <property type="entry name" value="SDR_fam"/>
</dbReference>
<evidence type="ECO:0000313" key="4">
    <source>
        <dbReference type="EMBL" id="MEB8336852.1"/>
    </source>
</evidence>
<gene>
    <name evidence="4" type="ORF">OKJ99_04895</name>
</gene>
<dbReference type="PANTHER" id="PTHR43639">
    <property type="entry name" value="OXIDOREDUCTASE, SHORT-CHAIN DEHYDROGENASE/REDUCTASE FAMILY (AFU_ORTHOLOGUE AFUA_5G02870)"/>
    <property type="match status" value="1"/>
</dbReference>
<organism evidence="4 5">
    <name type="scientific">Streptomyces endophyticus</name>
    <dbReference type="NCBI Taxonomy" id="714166"/>
    <lineage>
        <taxon>Bacteria</taxon>
        <taxon>Bacillati</taxon>
        <taxon>Actinomycetota</taxon>
        <taxon>Actinomycetes</taxon>
        <taxon>Kitasatosporales</taxon>
        <taxon>Streptomycetaceae</taxon>
        <taxon>Streptomyces</taxon>
    </lineage>
</organism>
<dbReference type="CDD" id="cd05233">
    <property type="entry name" value="SDR_c"/>
    <property type="match status" value="1"/>
</dbReference>
<comment type="similarity">
    <text evidence="1">Belongs to the short-chain dehydrogenases/reductases (SDR) family.</text>
</comment>
<dbReference type="PANTHER" id="PTHR43639:SF1">
    <property type="entry name" value="SHORT-CHAIN DEHYDROGENASE_REDUCTASE FAMILY PROTEIN"/>
    <property type="match status" value="1"/>
</dbReference>
<protein>
    <submittedName>
        <fullName evidence="4">SDR family oxidoreductase</fullName>
    </submittedName>
</protein>
<dbReference type="PRINTS" id="PR00080">
    <property type="entry name" value="SDRFAMILY"/>
</dbReference>
<evidence type="ECO:0000259" key="3">
    <source>
        <dbReference type="SMART" id="SM00822"/>
    </source>
</evidence>
<dbReference type="Proteomes" id="UP001354931">
    <property type="component" value="Unassembled WGS sequence"/>
</dbReference>
<keyword evidence="2" id="KW-0560">Oxidoreductase</keyword>
<dbReference type="RefSeq" id="WP_326014485.1">
    <property type="nucleotide sequence ID" value="NZ_JAOZYC010000024.1"/>
</dbReference>
<comment type="caution">
    <text evidence="4">The sequence shown here is derived from an EMBL/GenBank/DDBJ whole genome shotgun (WGS) entry which is preliminary data.</text>
</comment>
<dbReference type="PRINTS" id="PR00081">
    <property type="entry name" value="GDHRDH"/>
</dbReference>
<accession>A0ABU6F1Y3</accession>
<proteinExistence type="inferred from homology"/>
<dbReference type="EMBL" id="JAOZYC010000024">
    <property type="protein sequence ID" value="MEB8336852.1"/>
    <property type="molecule type" value="Genomic_DNA"/>
</dbReference>
<evidence type="ECO:0000256" key="1">
    <source>
        <dbReference type="ARBA" id="ARBA00006484"/>
    </source>
</evidence>
<evidence type="ECO:0000313" key="5">
    <source>
        <dbReference type="Proteomes" id="UP001354931"/>
    </source>
</evidence>
<dbReference type="InterPro" id="IPR057326">
    <property type="entry name" value="KR_dom"/>
</dbReference>
<reference evidence="4 5" key="1">
    <citation type="submission" date="2022-10" db="EMBL/GenBank/DDBJ databases">
        <authorList>
            <person name="Xie J."/>
            <person name="Shen N."/>
        </authorList>
    </citation>
    <scope>NUCLEOTIDE SEQUENCE [LARGE SCALE GENOMIC DNA]</scope>
    <source>
        <strain evidence="4 5">YIM65594</strain>
    </source>
</reference>
<keyword evidence="5" id="KW-1185">Reference proteome</keyword>
<feature type="domain" description="Ketoreductase" evidence="3">
    <location>
        <begin position="7"/>
        <end position="188"/>
    </location>
</feature>
<sequence>MGKLDNKVAIVTGGSRGIGAASARALADEGADVAISYSSSADQAKAVVADLEAKGVRAAAFQADQADATQAVGLIRRVVEQFGRLDILINNAATGGGGLVDSEILDQAAIDRQLAVNYTSVVAGIQAAVPSLPEGGRIVNISSGAAARAGFQGMAYYASTKSALEGFSRGAARDLAHRGITVNVIQPGFVDTEGNPADGPAASMFLPTTAMGRYGRPEEIAAGVAFLASPQASYVTGAVLRIDGGYGA</sequence>
<dbReference type="SMART" id="SM00822">
    <property type="entry name" value="PKS_KR"/>
    <property type="match status" value="1"/>
</dbReference>
<dbReference type="Gene3D" id="3.40.50.720">
    <property type="entry name" value="NAD(P)-binding Rossmann-like Domain"/>
    <property type="match status" value="1"/>
</dbReference>
<evidence type="ECO:0000256" key="2">
    <source>
        <dbReference type="ARBA" id="ARBA00023002"/>
    </source>
</evidence>